<feature type="transmembrane region" description="Helical" evidence="5">
    <location>
        <begin position="88"/>
        <end position="115"/>
    </location>
</feature>
<dbReference type="GO" id="GO:0012505">
    <property type="term" value="C:endomembrane system"/>
    <property type="evidence" value="ECO:0007669"/>
    <property type="project" value="UniProtKB-SubCell"/>
</dbReference>
<feature type="transmembrane region" description="Helical" evidence="5">
    <location>
        <begin position="173"/>
        <end position="194"/>
    </location>
</feature>
<proteinExistence type="predicted"/>
<evidence type="ECO:0000313" key="6">
    <source>
        <dbReference type="EMBL" id="KPJ50492.1"/>
    </source>
</evidence>
<dbReference type="Pfam" id="PF04191">
    <property type="entry name" value="PEMT"/>
    <property type="match status" value="1"/>
</dbReference>
<evidence type="ECO:0008006" key="8">
    <source>
        <dbReference type="Google" id="ProtNLM"/>
    </source>
</evidence>
<comment type="subcellular location">
    <subcellularLocation>
        <location evidence="1">Endomembrane system</location>
        <topology evidence="1">Multi-pass membrane protein</topology>
    </subcellularLocation>
</comment>
<feature type="transmembrane region" description="Helical" evidence="5">
    <location>
        <begin position="20"/>
        <end position="44"/>
    </location>
</feature>
<evidence type="ECO:0000256" key="1">
    <source>
        <dbReference type="ARBA" id="ARBA00004127"/>
    </source>
</evidence>
<keyword evidence="3 5" id="KW-1133">Transmembrane helix</keyword>
<dbReference type="GO" id="GO:0016740">
    <property type="term" value="F:transferase activity"/>
    <property type="evidence" value="ECO:0007669"/>
    <property type="project" value="UniProtKB-ARBA"/>
</dbReference>
<dbReference type="Proteomes" id="UP000051124">
    <property type="component" value="Unassembled WGS sequence"/>
</dbReference>
<comment type="caution">
    <text evidence="6">The sequence shown here is derived from an EMBL/GenBank/DDBJ whole genome shotgun (WGS) entry which is preliminary data.</text>
</comment>
<keyword evidence="4 5" id="KW-0472">Membrane</keyword>
<sequence>MPERLGEVLFRLRSYTPIPLIVIAFLSSDPTIGKIILGSAIVFIGESIRVWSAGYVGGSSRTREVGGDELVTQGPYAYTRNPLYSGNLLLSVGMLICFWGFMPYLVLILLPLFFLQYYSIIRTEEEYLQKRFGAAYTSYKKSVPAFFPQLKGYAGNSASFDLSKGIRSERSTFGTLTVLYVLLIVRCLFLNSTLPLF</sequence>
<evidence type="ECO:0000313" key="7">
    <source>
        <dbReference type="Proteomes" id="UP000051124"/>
    </source>
</evidence>
<gene>
    <name evidence="6" type="ORF">AMJ40_02805</name>
</gene>
<protein>
    <recommendedName>
        <fullName evidence="8">Protein-S-isoprenylcysteine methyltransferase</fullName>
    </recommendedName>
</protein>
<evidence type="ECO:0000256" key="2">
    <source>
        <dbReference type="ARBA" id="ARBA00022692"/>
    </source>
</evidence>
<evidence type="ECO:0000256" key="5">
    <source>
        <dbReference type="SAM" id="Phobius"/>
    </source>
</evidence>
<accession>A0A0S7WLL5</accession>
<dbReference type="InterPro" id="IPR007318">
    <property type="entry name" value="Phopholipid_MeTrfase"/>
</dbReference>
<reference evidence="6 7" key="1">
    <citation type="journal article" date="2015" name="Microbiome">
        <title>Genomic resolution of linkages in carbon, nitrogen, and sulfur cycling among widespread estuary sediment bacteria.</title>
        <authorList>
            <person name="Baker B.J."/>
            <person name="Lazar C.S."/>
            <person name="Teske A.P."/>
            <person name="Dick G.J."/>
        </authorList>
    </citation>
    <scope>NUCLEOTIDE SEQUENCE [LARGE SCALE GENOMIC DNA]</scope>
    <source>
        <strain evidence="6">DG_26</strain>
    </source>
</reference>
<dbReference type="Gene3D" id="1.20.120.1630">
    <property type="match status" value="1"/>
</dbReference>
<keyword evidence="2 5" id="KW-0812">Transmembrane</keyword>
<dbReference type="PATRIC" id="fig|1703771.3.peg.680"/>
<evidence type="ECO:0000256" key="4">
    <source>
        <dbReference type="ARBA" id="ARBA00023136"/>
    </source>
</evidence>
<organism evidence="6 7">
    <name type="scientific">candidate division TA06 bacterium DG_26</name>
    <dbReference type="NCBI Taxonomy" id="1703771"/>
    <lineage>
        <taxon>Bacteria</taxon>
        <taxon>Bacteria division TA06</taxon>
    </lineage>
</organism>
<dbReference type="PANTHER" id="PTHR12714">
    <property type="entry name" value="PROTEIN-S ISOPRENYLCYSTEINE O-METHYLTRANSFERASE"/>
    <property type="match status" value="1"/>
</dbReference>
<dbReference type="PANTHER" id="PTHR12714:SF9">
    <property type="entry name" value="PROTEIN-S-ISOPRENYLCYSTEINE O-METHYLTRANSFERASE"/>
    <property type="match status" value="1"/>
</dbReference>
<dbReference type="EMBL" id="LIZT01000020">
    <property type="protein sequence ID" value="KPJ50492.1"/>
    <property type="molecule type" value="Genomic_DNA"/>
</dbReference>
<evidence type="ECO:0000256" key="3">
    <source>
        <dbReference type="ARBA" id="ARBA00022989"/>
    </source>
</evidence>
<dbReference type="AlphaFoldDB" id="A0A0S7WLL5"/>
<name>A0A0S7WLL5_UNCT6</name>